<dbReference type="Proteomes" id="UP000035016">
    <property type="component" value="Chromosome Chromosome"/>
</dbReference>
<dbReference type="KEGG" id="sle:sle_01500"/>
<dbReference type="AlphaFoldDB" id="A0A0F7VQB6"/>
<reference evidence="1 2" key="1">
    <citation type="submission" date="2015-02" db="EMBL/GenBank/DDBJ databases">
        <authorList>
            <person name="Gomez-Escribano P.J."/>
        </authorList>
    </citation>
    <scope>NUCLEOTIDE SEQUENCE [LARGE SCALE GENOMIC DNA]</scope>
    <source>
        <strain evidence="2">C34 (DSM 42122 / NRRL B-24963)</strain>
    </source>
</reference>
<proteinExistence type="predicted"/>
<gene>
    <name evidence="1" type="primary">sle_01500</name>
</gene>
<name>A0A0F7VQB6_STRLW</name>
<accession>A0A0F7VQB6</accession>
<sequence>MYVKGESSITINHFGGDVIMNVISEMLRRLGAVLILPGGTVIVDRDDDRYHLPSYMRDEWSVVVAPSGAEITRAIRAS</sequence>
<evidence type="ECO:0000313" key="2">
    <source>
        <dbReference type="Proteomes" id="UP000035016"/>
    </source>
</evidence>
<evidence type="ECO:0000313" key="1">
    <source>
        <dbReference type="EMBL" id="CQR59612.1"/>
    </source>
</evidence>
<dbReference type="EMBL" id="LN831790">
    <property type="protein sequence ID" value="CQR59612.1"/>
    <property type="molecule type" value="Genomic_DNA"/>
</dbReference>
<protein>
    <submittedName>
        <fullName evidence="1">Uncharacterized protein</fullName>
    </submittedName>
</protein>
<organism evidence="1 2">
    <name type="scientific">Streptomyces leeuwenhoekii</name>
    <dbReference type="NCBI Taxonomy" id="1437453"/>
    <lineage>
        <taxon>Bacteria</taxon>
        <taxon>Bacillati</taxon>
        <taxon>Actinomycetota</taxon>
        <taxon>Actinomycetes</taxon>
        <taxon>Kitasatosporales</taxon>
        <taxon>Streptomycetaceae</taxon>
        <taxon>Streptomyces</taxon>
    </lineage>
</organism>